<dbReference type="SUPFAM" id="SSF56601">
    <property type="entry name" value="beta-lactamase/transpeptidase-like"/>
    <property type="match status" value="2"/>
</dbReference>
<dbReference type="GO" id="GO:0006508">
    <property type="term" value="P:proteolysis"/>
    <property type="evidence" value="ECO:0007669"/>
    <property type="project" value="UniProtKB-KW"/>
</dbReference>
<dbReference type="InterPro" id="IPR012338">
    <property type="entry name" value="Beta-lactam/transpept-like"/>
</dbReference>
<keyword evidence="3" id="KW-0645">Protease</keyword>
<dbReference type="GO" id="GO:0005886">
    <property type="term" value="C:plasma membrane"/>
    <property type="evidence" value="ECO:0007669"/>
    <property type="project" value="UniProtKB-SubCell"/>
</dbReference>
<dbReference type="InterPro" id="IPR050396">
    <property type="entry name" value="Glycosyltr_51/Transpeptidase"/>
</dbReference>
<dbReference type="SUPFAM" id="SSF53955">
    <property type="entry name" value="Lysozyme-like"/>
    <property type="match status" value="1"/>
</dbReference>
<evidence type="ECO:0000313" key="11">
    <source>
        <dbReference type="EMBL" id="RDB35705.1"/>
    </source>
</evidence>
<evidence type="ECO:0000256" key="9">
    <source>
        <dbReference type="SAM" id="MobiDB-lite"/>
    </source>
</evidence>
<dbReference type="InterPro" id="IPR001264">
    <property type="entry name" value="Glyco_trans_51"/>
</dbReference>
<proteinExistence type="predicted"/>
<protein>
    <recommendedName>
        <fullName evidence="7">peptidoglycan glycosyltransferase</fullName>
        <ecNumber evidence="7">2.4.99.28</ecNumber>
    </recommendedName>
</protein>
<evidence type="ECO:0000259" key="10">
    <source>
        <dbReference type="Pfam" id="PF00912"/>
    </source>
</evidence>
<name>A0A369KSL2_9BACT</name>
<accession>A0A369KSL2</accession>
<sequence>MNESTMFGADMKKIIFLFLLFIFLSCFPIFLGAAYVAWQIYAGNYADFEKSRIIDILSKETVLYYADGQSQLGSLFGQEHRIYITIDQIPQAMKEAIVAAEDEDFYQNIGIDPKGILRAAVHNILFRTRQGASTITQQTVKNLYGRKETDLFTKFQEMINAFKLERVYSKDQILEFYLNQFHVTGNGRGVGVAAKYYFNKNVENLTLVESSFIAGSVKGPEKYNPFTKTTLTGQEKAKREAFIRKNYVLERMLKSKKITQEDYDAALKEPVPFNQGKFQFNELAVNQIIMKQLSRPEILSAIGANNVDEVGTMGLHITTTLEKDVQSAAQFGLRQNLSRIQLILSGFSAEPQSNFINIQKPELYGFYVGKVENIDKTADKESIKISFGIPTCTVNTESIHRTAITTDQAFRKGEKKSLELLLNSLHPEQHVLTSIYKIESDGQMLCSLEARPRVQGAAIVLDKGKIVAMAGGFSSSEYNRAIFAERQPGSSFKIPVYYAAQQLGWSVLDPISNIRDVFTWQGGFYFPRPDHAINSLETTILGAGAKSENLASIWILKHLLDKLSYDQYLELLNFLDITGNGKTLAQTLSTIANKFNATADNEIYIKSGILEKIKSNLTSDLNVLNDIRLKVFLRTLHFGSGFDKQTQIVTEDKELSPKEKALRVNILKNSLIRWNKTALQAKKAIESLNKILSGAPITELDRDFFTSFAKIDENSLAFNTQEPWKPELTTNLIEPEQITPLSIDALLSLIRYNPALLNPNNVYLDGIVPLTMIDNINYELNKQWKTIQSAPPLEKLYWNDDFRYSLGMFYTANMVNEMGVLKPLKWVQSFPLGSNDVTLSDLALMYQTFLTGKTFRYFNTPQTNQLLLIKRIEDASGNLLWEAKAKEYQFSDSFYSAPILNTLRGTITGGTAYQLNKSIILRSNDAAVDNELLEAQIKIPVFGKTGTTNDYKNGTYVGFLPYPTSKGDILSPDHAYTIASYIGYDSNEPMIRKGYRVYGGGAIPAWEEIALTIIKNQDYADKLDWKYLAEKKAHNIPFDFGSGLSQVVVPIHSWVSVATKDPDDDLSALQEQNPYANDYSETGQRMFKVYLPGSLSDGIFLPKRKVAFYNPVPPPQAPIISLGAPEQPDMHKQNGSVSPAPLSSFSNNLDNNDKGSLNSADDDDLPKERMLKKP</sequence>
<dbReference type="EMBL" id="QOVW01000077">
    <property type="protein sequence ID" value="RDB35705.1"/>
    <property type="molecule type" value="Genomic_DNA"/>
</dbReference>
<dbReference type="InterPro" id="IPR023346">
    <property type="entry name" value="Lysozyme-like_dom_sf"/>
</dbReference>
<evidence type="ECO:0000256" key="4">
    <source>
        <dbReference type="ARBA" id="ARBA00022676"/>
    </source>
</evidence>
<dbReference type="GO" id="GO:0009002">
    <property type="term" value="F:serine-type D-Ala-D-Ala carboxypeptidase activity"/>
    <property type="evidence" value="ECO:0007669"/>
    <property type="project" value="UniProtKB-EC"/>
</dbReference>
<dbReference type="PANTHER" id="PTHR32282">
    <property type="entry name" value="BINDING PROTEIN TRANSPEPTIDASE, PUTATIVE-RELATED"/>
    <property type="match status" value="1"/>
</dbReference>
<dbReference type="AlphaFoldDB" id="A0A369KSL2"/>
<dbReference type="InterPro" id="IPR036950">
    <property type="entry name" value="PBP_transglycosylase"/>
</dbReference>
<comment type="pathway">
    <text evidence="1">Cell wall biogenesis; peptidoglycan biosynthesis.</text>
</comment>
<dbReference type="GO" id="GO:0008955">
    <property type="term" value="F:peptidoglycan glycosyltransferase activity"/>
    <property type="evidence" value="ECO:0007669"/>
    <property type="project" value="UniProtKB-EC"/>
</dbReference>
<keyword evidence="12" id="KW-1185">Reference proteome</keyword>
<dbReference type="GO" id="GO:0030288">
    <property type="term" value="C:outer membrane-bounded periplasmic space"/>
    <property type="evidence" value="ECO:0007669"/>
    <property type="project" value="TreeGrafter"/>
</dbReference>
<keyword evidence="4" id="KW-0328">Glycosyltransferase</keyword>
<dbReference type="Proteomes" id="UP000253934">
    <property type="component" value="Unassembled WGS sequence"/>
</dbReference>
<dbReference type="Gene3D" id="1.10.3810.10">
    <property type="entry name" value="Biosynthetic peptidoglycan transglycosylase-like"/>
    <property type="match status" value="1"/>
</dbReference>
<reference evidence="11" key="1">
    <citation type="submission" date="2018-04" db="EMBL/GenBank/DDBJ databases">
        <title>Draft genome sequence of the Candidatus Spirobacillus cienkowskii, a pathogen of freshwater Daphnia species, reconstructed from hemolymph metagenomic reads.</title>
        <authorList>
            <person name="Bresciani L."/>
            <person name="Lemos L.N."/>
            <person name="Wale N."/>
            <person name="Lin J.Y."/>
            <person name="Fernandes G.R."/>
            <person name="Duffy M.A."/>
            <person name="Rodrigues J.M."/>
        </authorList>
    </citation>
    <scope>NUCLEOTIDE SEQUENCE [LARGE SCALE GENOMIC DNA]</scope>
    <source>
        <strain evidence="11">Binning01</strain>
    </source>
</reference>
<dbReference type="EC" id="2.4.99.28" evidence="7"/>
<evidence type="ECO:0000256" key="5">
    <source>
        <dbReference type="ARBA" id="ARBA00022679"/>
    </source>
</evidence>
<comment type="caution">
    <text evidence="11">The sequence shown here is derived from an EMBL/GenBank/DDBJ whole genome shotgun (WGS) entry which is preliminary data.</text>
</comment>
<evidence type="ECO:0000256" key="8">
    <source>
        <dbReference type="ARBA" id="ARBA00049902"/>
    </source>
</evidence>
<gene>
    <name evidence="11" type="ORF">DCC88_08740</name>
</gene>
<dbReference type="GO" id="GO:0008360">
    <property type="term" value="P:regulation of cell shape"/>
    <property type="evidence" value="ECO:0007669"/>
    <property type="project" value="UniProtKB-KW"/>
</dbReference>
<evidence type="ECO:0000313" key="12">
    <source>
        <dbReference type="Proteomes" id="UP000253934"/>
    </source>
</evidence>
<dbReference type="GO" id="GO:0071555">
    <property type="term" value="P:cell wall organization"/>
    <property type="evidence" value="ECO:0007669"/>
    <property type="project" value="UniProtKB-KW"/>
</dbReference>
<evidence type="ECO:0000256" key="7">
    <source>
        <dbReference type="ARBA" id="ARBA00044770"/>
    </source>
</evidence>
<dbReference type="Gene3D" id="3.40.710.10">
    <property type="entry name" value="DD-peptidase/beta-lactamase superfamily"/>
    <property type="match status" value="2"/>
</dbReference>
<evidence type="ECO:0000256" key="6">
    <source>
        <dbReference type="ARBA" id="ARBA00023268"/>
    </source>
</evidence>
<keyword evidence="5" id="KW-0808">Transferase</keyword>
<evidence type="ECO:0000256" key="2">
    <source>
        <dbReference type="ARBA" id="ARBA00022645"/>
    </source>
</evidence>
<dbReference type="Pfam" id="PF00912">
    <property type="entry name" value="Transgly"/>
    <property type="match status" value="1"/>
</dbReference>
<feature type="domain" description="Glycosyl transferase family 51" evidence="10">
    <location>
        <begin position="74"/>
        <end position="252"/>
    </location>
</feature>
<keyword evidence="6" id="KW-0511">Multifunctional enzyme</keyword>
<dbReference type="PANTHER" id="PTHR32282:SF33">
    <property type="entry name" value="PEPTIDOGLYCAN GLYCOSYLTRANSFERASE"/>
    <property type="match status" value="1"/>
</dbReference>
<comment type="catalytic activity">
    <reaction evidence="8">
        <text>[GlcNAc-(1-&gt;4)-Mur2Ac(oyl-L-Ala-gamma-D-Glu-L-Lys-D-Ala-D-Ala)](n)-di-trans,octa-cis-undecaprenyl diphosphate + beta-D-GlcNAc-(1-&gt;4)-Mur2Ac(oyl-L-Ala-gamma-D-Glu-L-Lys-D-Ala-D-Ala)-di-trans,octa-cis-undecaprenyl diphosphate = [GlcNAc-(1-&gt;4)-Mur2Ac(oyl-L-Ala-gamma-D-Glu-L-Lys-D-Ala-D-Ala)](n+1)-di-trans,octa-cis-undecaprenyl diphosphate + di-trans,octa-cis-undecaprenyl diphosphate + H(+)</text>
        <dbReference type="Rhea" id="RHEA:23708"/>
        <dbReference type="Rhea" id="RHEA-COMP:9602"/>
        <dbReference type="Rhea" id="RHEA-COMP:9603"/>
        <dbReference type="ChEBI" id="CHEBI:15378"/>
        <dbReference type="ChEBI" id="CHEBI:58405"/>
        <dbReference type="ChEBI" id="CHEBI:60033"/>
        <dbReference type="ChEBI" id="CHEBI:78435"/>
        <dbReference type="EC" id="2.4.99.28"/>
    </reaction>
</comment>
<organism evidence="11 12">
    <name type="scientific">Spirobacillus cienkowskii</name>
    <dbReference type="NCBI Taxonomy" id="495820"/>
    <lineage>
        <taxon>Bacteria</taxon>
        <taxon>Pseudomonadati</taxon>
        <taxon>Bdellovibrionota</taxon>
        <taxon>Oligoflexia</taxon>
        <taxon>Silvanigrellales</taxon>
        <taxon>Spirobacillus</taxon>
    </lineage>
</organism>
<dbReference type="GO" id="GO:0009252">
    <property type="term" value="P:peptidoglycan biosynthetic process"/>
    <property type="evidence" value="ECO:0007669"/>
    <property type="project" value="UniProtKB-KW"/>
</dbReference>
<evidence type="ECO:0000256" key="3">
    <source>
        <dbReference type="ARBA" id="ARBA00022670"/>
    </source>
</evidence>
<keyword evidence="3" id="KW-0378">Hydrolase</keyword>
<keyword evidence="2" id="KW-0121">Carboxypeptidase</keyword>
<evidence type="ECO:0000256" key="1">
    <source>
        <dbReference type="ARBA" id="ARBA00004752"/>
    </source>
</evidence>
<feature type="region of interest" description="Disordered" evidence="9">
    <location>
        <begin position="1119"/>
        <end position="1174"/>
    </location>
</feature>